<dbReference type="InterPro" id="IPR050766">
    <property type="entry name" value="Bact_Lucif_Oxidored"/>
</dbReference>
<reference evidence="2 3" key="1">
    <citation type="submission" date="2015-03" db="EMBL/GenBank/DDBJ databases">
        <title>Genome sequence of Tenacibaculum sp. S2-2, isolated from intestinal microbiota of sea cucumber, Apostichopus japonicas.</title>
        <authorList>
            <person name="Shao Z."/>
            <person name="Wang L."/>
            <person name="Li X."/>
        </authorList>
    </citation>
    <scope>NUCLEOTIDE SEQUENCE [LARGE SCALE GENOMIC DNA]</scope>
    <source>
        <strain evidence="2 3">S2-2</strain>
    </source>
</reference>
<name>A0A1Y2PAB1_9FLAO</name>
<dbReference type="PANTHER" id="PTHR30137">
    <property type="entry name" value="LUCIFERASE-LIKE MONOOXYGENASE"/>
    <property type="match status" value="1"/>
</dbReference>
<accession>A0A1Y2PAB1</accession>
<evidence type="ECO:0000313" key="3">
    <source>
        <dbReference type="Proteomes" id="UP000194221"/>
    </source>
</evidence>
<feature type="domain" description="Luciferase-like" evidence="1">
    <location>
        <begin position="32"/>
        <end position="185"/>
    </location>
</feature>
<dbReference type="Pfam" id="PF00296">
    <property type="entry name" value="Bac_luciferase"/>
    <property type="match status" value="1"/>
</dbReference>
<dbReference type="AlphaFoldDB" id="A0A1Y2PAB1"/>
<dbReference type="Proteomes" id="UP000194221">
    <property type="component" value="Unassembled WGS sequence"/>
</dbReference>
<organism evidence="2 3">
    <name type="scientific">Tenacibaculum holothuriorum</name>
    <dbReference type="NCBI Taxonomy" id="1635173"/>
    <lineage>
        <taxon>Bacteria</taxon>
        <taxon>Pseudomonadati</taxon>
        <taxon>Bacteroidota</taxon>
        <taxon>Flavobacteriia</taxon>
        <taxon>Flavobacteriales</taxon>
        <taxon>Flavobacteriaceae</taxon>
        <taxon>Tenacibaculum</taxon>
    </lineage>
</organism>
<dbReference type="OrthoDB" id="9814695at2"/>
<keyword evidence="3" id="KW-1185">Reference proteome</keyword>
<dbReference type="Gene3D" id="3.20.20.30">
    <property type="entry name" value="Luciferase-like domain"/>
    <property type="match status" value="1"/>
</dbReference>
<dbReference type="RefSeq" id="WP_086031004.1">
    <property type="nucleotide sequence ID" value="NZ_LAPZ01000011.1"/>
</dbReference>
<dbReference type="EMBL" id="LAPZ01000011">
    <property type="protein sequence ID" value="OSY87394.1"/>
    <property type="molecule type" value="Genomic_DNA"/>
</dbReference>
<proteinExistence type="predicted"/>
<evidence type="ECO:0000259" key="1">
    <source>
        <dbReference type="Pfam" id="PF00296"/>
    </source>
</evidence>
<comment type="caution">
    <text evidence="2">The sequence shown here is derived from an EMBL/GenBank/DDBJ whole genome shotgun (WGS) entry which is preliminary data.</text>
</comment>
<gene>
    <name evidence="2" type="ORF">WH52_10955</name>
</gene>
<dbReference type="InterPro" id="IPR011251">
    <property type="entry name" value="Luciferase-like_dom"/>
</dbReference>
<dbReference type="InParanoid" id="A0A1Y2PAB1"/>
<dbReference type="GO" id="GO:0005829">
    <property type="term" value="C:cytosol"/>
    <property type="evidence" value="ECO:0007669"/>
    <property type="project" value="TreeGrafter"/>
</dbReference>
<dbReference type="SUPFAM" id="SSF51679">
    <property type="entry name" value="Bacterial luciferase-like"/>
    <property type="match status" value="1"/>
</dbReference>
<dbReference type="GO" id="GO:0016705">
    <property type="term" value="F:oxidoreductase activity, acting on paired donors, with incorporation or reduction of molecular oxygen"/>
    <property type="evidence" value="ECO:0007669"/>
    <property type="project" value="InterPro"/>
</dbReference>
<evidence type="ECO:0000313" key="2">
    <source>
        <dbReference type="EMBL" id="OSY87394.1"/>
    </source>
</evidence>
<protein>
    <recommendedName>
        <fullName evidence="1">Luciferase-like domain-containing protein</fullName>
    </recommendedName>
</protein>
<dbReference type="InterPro" id="IPR036661">
    <property type="entry name" value="Luciferase-like_sf"/>
</dbReference>
<dbReference type="STRING" id="1635173.WH52_10955"/>
<dbReference type="PANTHER" id="PTHR30137:SF6">
    <property type="entry name" value="LUCIFERASE-LIKE MONOOXYGENASE"/>
    <property type="match status" value="1"/>
</dbReference>
<sequence length="377" mass="42919">MKFKILAIPFMREYGENTQLAGRDPHRFQVMMEKMKDQMVYAEELGYDGFCLTEHHMQVEGVEATTNPLLWNLYVAQHTKNFKVGQLGMNLTAKNPIQVAEDIAMLDHMTGGRAFAGFSRGNTARWTAAMGQHLDITSAESDKSEADQRNRRALYENWKLVKSLWTDDLTEHDGEFWKFPAKVPWEFNPTKDWSPEGTVDSRGILQKGGITPRPLQQPYPKVYAPFSYSMATAKFWAGEGAKMVSFVTADKEEFMPVILDNCLQAAHENGLTHTTNNDILALGAHLLTGHTEADRKKYKQMFTETFNYAYNAPPYHVPMGRVWNGGHQETLDQVMMLAEKYNIDEFFVWHHVGFFGDDIERGALEAFSEGVIKKVNG</sequence>